<dbReference type="EMBL" id="CP066744">
    <property type="protein sequence ID" value="QQK07273.1"/>
    <property type="molecule type" value="Genomic_DNA"/>
</dbReference>
<gene>
    <name evidence="1" type="ORF">JFY71_08080</name>
</gene>
<sequence length="142" mass="16871">MKHLAIDLKGNLEDKEYIHGKIIEYNKKYLSSADMEFISEDFCFTIKDEKGEIFGGVSGRSKRQILFIDFLWINENIRKRGFGIKLIEEVENFATKRKCKMIMVDTFSFQAPDFYKNLGYEIYGELEDFPEGFNHYFLYKKI</sequence>
<dbReference type="Proteomes" id="UP000595814">
    <property type="component" value="Chromosome"/>
</dbReference>
<reference evidence="1 2" key="1">
    <citation type="journal article" date="2022" name="Int. J. Syst. Evol. Microbiol.">
        <title>Miniphocaeibacter halophilus sp. nov., an ammonium-tolerant acetate-producing bacterium isolated from a biogas system.</title>
        <authorList>
            <person name="Schnurer A."/>
            <person name="Singh A."/>
            <person name="Bi S."/>
            <person name="Qiao W."/>
            <person name="Westerholm M."/>
        </authorList>
    </citation>
    <scope>NUCLEOTIDE SEQUENCE [LARGE SCALE GENOMIC DNA]</scope>
    <source>
        <strain evidence="1 2">AMB_01</strain>
    </source>
</reference>
<evidence type="ECO:0000313" key="1">
    <source>
        <dbReference type="EMBL" id="QQK07273.1"/>
    </source>
</evidence>
<name>A0AC61MPW1_9FIRM</name>
<protein>
    <submittedName>
        <fullName evidence="1">GNAT family N-acetyltransferase</fullName>
    </submittedName>
</protein>
<organism evidence="1 2">
    <name type="scientific">Miniphocaeibacter halophilus</name>
    <dbReference type="NCBI Taxonomy" id="2931922"/>
    <lineage>
        <taxon>Bacteria</taxon>
        <taxon>Bacillati</taxon>
        <taxon>Bacillota</taxon>
        <taxon>Tissierellia</taxon>
        <taxon>Tissierellales</taxon>
        <taxon>Peptoniphilaceae</taxon>
        <taxon>Miniphocaeibacter</taxon>
    </lineage>
</organism>
<evidence type="ECO:0000313" key="2">
    <source>
        <dbReference type="Proteomes" id="UP000595814"/>
    </source>
</evidence>
<keyword evidence="2" id="KW-1185">Reference proteome</keyword>
<proteinExistence type="predicted"/>
<accession>A0AC61MPW1</accession>